<dbReference type="EMBL" id="CAJNXB010001593">
    <property type="protein sequence ID" value="CAF3181104.1"/>
    <property type="molecule type" value="Genomic_DNA"/>
</dbReference>
<evidence type="ECO:0000313" key="6">
    <source>
        <dbReference type="Proteomes" id="UP000663825"/>
    </source>
</evidence>
<dbReference type="EMBL" id="CAJNYD010003952">
    <property type="protein sequence ID" value="CAF3554926.1"/>
    <property type="molecule type" value="Genomic_DNA"/>
</dbReference>
<evidence type="ECO:0000313" key="5">
    <source>
        <dbReference type="EMBL" id="CAF4816788.1"/>
    </source>
</evidence>
<sequence length="1187" mass="136136">MVEKKKFDACLLRTEADIFIVAEWHQIVTAADKSKLRVGSIVGFKRSQKTREKIIRGTIVVTGKLSVCEQQQKLLTSKAKKKKAPATTFDDEDESEDEMEDFSTDRNLSNSKDENSSESNDDCLHIDEEEEISNDRCSNGKQVDLMNVAEVRDKNSTANTHTTSSNAESVQDKETTNTAHSNKRLSYDDKNEHPVQKKKCVLSSSLDELRAENSRLKKQIEMYKNEWMPRPTDPGVIRYFTRMVGIFSCNGEDDESKGDKLVRICNDLNMEERQLIRLQKENGTKTARAIVRAYYPAAVRNEIKPEEIDDNFRNAIHDYVQLIHGLEGLTQGKINESINNVFRSAKSQNKKDRQRQSVQSTTMKECEQLNEDLALMNEPNNFADEFDNDVTSSSDEAPINFDNISLLSLISETAAKSCTSEHEQHTINSSNASSTRSIEKVDLAAALVSLKTRHSLSAVCINDLCSLLCLLNVHDAPRSWFHVKKALNKSFGSTLDRTIWFVCPSCKKASDNAFSCSSVSCDWCFAPPASLPTYFYIFNIHEQLNSILAITTDVHLSQCSNRTSPLNFQMRDIIHGDQYQKLLHEQSDDILTLTMSTDGIQPFNCSEKSIWPVTFVINEVKRKKRFCFQNLILGGVWPGPAKPKRFEMSAFLETIIVQLKELEKGYHFRCRLSAGYVTRFFKVFLICACMDKPAQALVQNLPEPTAKFGCGRCEIRGYTVRSSVGSDHCINCFPIKKSAIQPNLRSNDRHDHLVMIKEKNDADIAKITSRRLGRIAKRQLKQKIAENKQSEYGILGPCILRQLKYFDVGFSFLSDNLHNVYHGVFRKLLNLWLKSNYKKEDWSCYYYHDELSSMLQSFRFPSTTSRRPRSLLKFKKLKANELRMVLLFGFVIFKNALNAKYYNHFLKLVFAMYFSENRCVTAAMIGNIKSLLHEFLIEFPKLYTVRHNQQVVHSLNHIGQTVNDYGPLTSYSTFHFESNLGMIMRTIKGTRREEIEMIGNLNTFRSACFHLQDSTINDDIRSYIEKLLYGRGYYASSTYTAKTIHSTGAVERISNLFSNQKLRFFSSYKIGRVRYTTVDYSNTKVVDDSAVLFQVNGEIHFGLINSIFTDDDDETLVEVWPLSNPKDFYILINGKKIDMPSIQEGKLEKNDNFYYVSACDIIEKCVYWRNKSNDFIFFRYPNLEESS</sequence>
<reference evidence="2" key="1">
    <citation type="submission" date="2021-02" db="EMBL/GenBank/DDBJ databases">
        <authorList>
            <person name="Nowell W R."/>
        </authorList>
    </citation>
    <scope>NUCLEOTIDE SEQUENCE</scope>
</reference>
<evidence type="ECO:0000313" key="2">
    <source>
        <dbReference type="EMBL" id="CAF3181104.1"/>
    </source>
</evidence>
<organism evidence="2 6">
    <name type="scientific">Rotaria socialis</name>
    <dbReference type="NCBI Taxonomy" id="392032"/>
    <lineage>
        <taxon>Eukaryota</taxon>
        <taxon>Metazoa</taxon>
        <taxon>Spiralia</taxon>
        <taxon>Gnathifera</taxon>
        <taxon>Rotifera</taxon>
        <taxon>Eurotatoria</taxon>
        <taxon>Bdelloidea</taxon>
        <taxon>Philodinida</taxon>
        <taxon>Philodinidae</taxon>
        <taxon>Rotaria</taxon>
    </lineage>
</organism>
<dbReference type="PANTHER" id="PTHR46579:SF1">
    <property type="entry name" value="F5_8 TYPE C DOMAIN-CONTAINING PROTEIN"/>
    <property type="match status" value="1"/>
</dbReference>
<dbReference type="Proteomes" id="UP000663833">
    <property type="component" value="Unassembled WGS sequence"/>
</dbReference>
<dbReference type="EMBL" id="CAJOBR010005404">
    <property type="protein sequence ID" value="CAF4816788.1"/>
    <property type="molecule type" value="Genomic_DNA"/>
</dbReference>
<proteinExistence type="predicted"/>
<evidence type="ECO:0000256" key="1">
    <source>
        <dbReference type="SAM" id="MobiDB-lite"/>
    </source>
</evidence>
<evidence type="ECO:0008006" key="7">
    <source>
        <dbReference type="Google" id="ProtNLM"/>
    </source>
</evidence>
<dbReference type="Proteomes" id="UP000663825">
    <property type="component" value="Unassembled WGS sequence"/>
</dbReference>
<dbReference type="Proteomes" id="UP000663848">
    <property type="component" value="Unassembled WGS sequence"/>
</dbReference>
<feature type="compositionally biased region" description="Basic and acidic residues" evidence="1">
    <location>
        <begin position="185"/>
        <end position="195"/>
    </location>
</feature>
<dbReference type="EMBL" id="CAJNYT010004025">
    <property type="protein sequence ID" value="CAF3627478.1"/>
    <property type="molecule type" value="Genomic_DNA"/>
</dbReference>
<feature type="compositionally biased region" description="Low complexity" evidence="1">
    <location>
        <begin position="156"/>
        <end position="169"/>
    </location>
</feature>
<comment type="caution">
    <text evidence="2">The sequence shown here is derived from an EMBL/GenBank/DDBJ whole genome shotgun (WGS) entry which is preliminary data.</text>
</comment>
<gene>
    <name evidence="4" type="ORF">GRG538_LOCUS23991</name>
    <name evidence="3" type="ORF">LUA448_LOCUS28151</name>
    <name evidence="5" type="ORF">QYT958_LOCUS24810</name>
    <name evidence="2" type="ORF">TIS948_LOCUS11353</name>
</gene>
<protein>
    <recommendedName>
        <fullName evidence="7">Transposase</fullName>
    </recommendedName>
</protein>
<feature type="compositionally biased region" description="Acidic residues" evidence="1">
    <location>
        <begin position="89"/>
        <end position="102"/>
    </location>
</feature>
<accession>A0A817PUM8</accession>
<dbReference type="Proteomes" id="UP000663872">
    <property type="component" value="Unassembled WGS sequence"/>
</dbReference>
<dbReference type="OrthoDB" id="6776248at2759"/>
<feature type="region of interest" description="Disordered" evidence="1">
    <location>
        <begin position="152"/>
        <end position="196"/>
    </location>
</feature>
<evidence type="ECO:0000313" key="3">
    <source>
        <dbReference type="EMBL" id="CAF3554926.1"/>
    </source>
</evidence>
<evidence type="ECO:0000313" key="4">
    <source>
        <dbReference type="EMBL" id="CAF3627478.1"/>
    </source>
</evidence>
<feature type="region of interest" description="Disordered" evidence="1">
    <location>
        <begin position="76"/>
        <end position="122"/>
    </location>
</feature>
<name>A0A817PUM8_9BILA</name>
<dbReference type="PANTHER" id="PTHR46579">
    <property type="entry name" value="F5/8 TYPE C DOMAIN-CONTAINING PROTEIN-RELATED"/>
    <property type="match status" value="1"/>
</dbReference>
<dbReference type="AlphaFoldDB" id="A0A817PUM8"/>